<gene>
    <name evidence="1" type="ORF">KC01_LOCUS17798</name>
</gene>
<accession>A0AAV2KKA1</accession>
<sequence length="213" mass="23191">MRKNGQVDASFSVRKWSYGGMCGSCLGVAKWMAGEREELSGMEGRPVGGREDIGVGGKGASLCGDWELRTDAVLAIVQPSLLLPTSTAAGTTLAWRVERTRKSPTTGVQHNTKERRKHEKIGIVSGAFGRSAPILLHLTPPSELKQIPPSLPRRGQLVAYSCLSVPRPFASSFCGSSLRYSYCRSVKTSICSEARARKWSLCVRSFRDACIEQ</sequence>
<protein>
    <submittedName>
        <fullName evidence="1">Uncharacterized protein</fullName>
    </submittedName>
</protein>
<dbReference type="EMBL" id="OZ035840">
    <property type="protein sequence ID" value="CAL1587892.1"/>
    <property type="molecule type" value="Genomic_DNA"/>
</dbReference>
<proteinExistence type="predicted"/>
<name>A0AAV2KKA1_KNICA</name>
<evidence type="ECO:0000313" key="2">
    <source>
        <dbReference type="Proteomes" id="UP001497482"/>
    </source>
</evidence>
<keyword evidence="2" id="KW-1185">Reference proteome</keyword>
<organism evidence="1 2">
    <name type="scientific">Knipowitschia caucasica</name>
    <name type="common">Caucasian dwarf goby</name>
    <name type="synonym">Pomatoschistus caucasicus</name>
    <dbReference type="NCBI Taxonomy" id="637954"/>
    <lineage>
        <taxon>Eukaryota</taxon>
        <taxon>Metazoa</taxon>
        <taxon>Chordata</taxon>
        <taxon>Craniata</taxon>
        <taxon>Vertebrata</taxon>
        <taxon>Euteleostomi</taxon>
        <taxon>Actinopterygii</taxon>
        <taxon>Neopterygii</taxon>
        <taxon>Teleostei</taxon>
        <taxon>Neoteleostei</taxon>
        <taxon>Acanthomorphata</taxon>
        <taxon>Gobiaria</taxon>
        <taxon>Gobiiformes</taxon>
        <taxon>Gobioidei</taxon>
        <taxon>Gobiidae</taxon>
        <taxon>Gobiinae</taxon>
        <taxon>Knipowitschia</taxon>
    </lineage>
</organism>
<dbReference type="Proteomes" id="UP001497482">
    <property type="component" value="Chromosome 18"/>
</dbReference>
<dbReference type="AlphaFoldDB" id="A0AAV2KKA1"/>
<reference evidence="1 2" key="1">
    <citation type="submission" date="2024-04" db="EMBL/GenBank/DDBJ databases">
        <authorList>
            <person name="Waldvogel A.-M."/>
            <person name="Schoenle A."/>
        </authorList>
    </citation>
    <scope>NUCLEOTIDE SEQUENCE [LARGE SCALE GENOMIC DNA]</scope>
</reference>
<evidence type="ECO:0000313" key="1">
    <source>
        <dbReference type="EMBL" id="CAL1587892.1"/>
    </source>
</evidence>